<reference evidence="3" key="1">
    <citation type="journal article" date="2019" name="Int. J. Syst. Evol. Microbiol.">
        <title>The Global Catalogue of Microorganisms (GCM) 10K type strain sequencing project: providing services to taxonomists for standard genome sequencing and annotation.</title>
        <authorList>
            <consortium name="The Broad Institute Genomics Platform"/>
            <consortium name="The Broad Institute Genome Sequencing Center for Infectious Disease"/>
            <person name="Wu L."/>
            <person name="Ma J."/>
        </authorList>
    </citation>
    <scope>NUCLEOTIDE SEQUENCE [LARGE SCALE GENOMIC DNA]</scope>
    <source>
        <strain evidence="3">JCM 16112</strain>
    </source>
</reference>
<gene>
    <name evidence="2" type="ORF">GCM10009119_03600</name>
</gene>
<dbReference type="Proteomes" id="UP001500469">
    <property type="component" value="Unassembled WGS sequence"/>
</dbReference>
<name>A0ABP3Y983_9BACT</name>
<evidence type="ECO:0000256" key="1">
    <source>
        <dbReference type="SAM" id="Phobius"/>
    </source>
</evidence>
<keyword evidence="1" id="KW-1133">Transmembrane helix</keyword>
<feature type="transmembrane region" description="Helical" evidence="1">
    <location>
        <begin position="6"/>
        <end position="24"/>
    </location>
</feature>
<sequence length="114" mass="12888">MEPRIFLLIGIVSFAWVIISYYDFAVKTGLSIGGWFTSKIGGNFKTFSLLVGIYFIIAGAIDFGWYYGLVIPLVSFFLGFALIKLLREHVQWIAVTGFVILILLNIVIQIKVYQ</sequence>
<keyword evidence="3" id="KW-1185">Reference proteome</keyword>
<keyword evidence="1" id="KW-0472">Membrane</keyword>
<accession>A0ABP3Y983</accession>
<organism evidence="2 3">
    <name type="scientific">Algoriphagus jejuensis</name>
    <dbReference type="NCBI Taxonomy" id="419934"/>
    <lineage>
        <taxon>Bacteria</taxon>
        <taxon>Pseudomonadati</taxon>
        <taxon>Bacteroidota</taxon>
        <taxon>Cytophagia</taxon>
        <taxon>Cytophagales</taxon>
        <taxon>Cyclobacteriaceae</taxon>
        <taxon>Algoriphagus</taxon>
    </lineage>
</organism>
<protein>
    <recommendedName>
        <fullName evidence="4">DoxX-like protein</fullName>
    </recommendedName>
</protein>
<dbReference type="EMBL" id="BAAAFI010000002">
    <property type="protein sequence ID" value="GAA0877392.1"/>
    <property type="molecule type" value="Genomic_DNA"/>
</dbReference>
<comment type="caution">
    <text evidence="2">The sequence shown here is derived from an EMBL/GenBank/DDBJ whole genome shotgun (WGS) entry which is preliminary data.</text>
</comment>
<proteinExistence type="predicted"/>
<dbReference type="RefSeq" id="WP_343848090.1">
    <property type="nucleotide sequence ID" value="NZ_BAAAFI010000002.1"/>
</dbReference>
<evidence type="ECO:0000313" key="3">
    <source>
        <dbReference type="Proteomes" id="UP001500469"/>
    </source>
</evidence>
<evidence type="ECO:0008006" key="4">
    <source>
        <dbReference type="Google" id="ProtNLM"/>
    </source>
</evidence>
<keyword evidence="1" id="KW-0812">Transmembrane</keyword>
<feature type="transmembrane region" description="Helical" evidence="1">
    <location>
        <begin position="90"/>
        <end position="110"/>
    </location>
</feature>
<evidence type="ECO:0000313" key="2">
    <source>
        <dbReference type="EMBL" id="GAA0877392.1"/>
    </source>
</evidence>